<dbReference type="SUPFAM" id="SSF88723">
    <property type="entry name" value="PIN domain-like"/>
    <property type="match status" value="1"/>
</dbReference>
<dbReference type="Proteomes" id="UP000317557">
    <property type="component" value="Unassembled WGS sequence"/>
</dbReference>
<dbReference type="RefSeq" id="WP_142453154.1">
    <property type="nucleotide sequence ID" value="NZ_FXTP01000002.1"/>
</dbReference>
<organism evidence="2 3">
    <name type="scientific">Gracilimonas mengyeensis</name>
    <dbReference type="NCBI Taxonomy" id="1302730"/>
    <lineage>
        <taxon>Bacteria</taxon>
        <taxon>Pseudomonadati</taxon>
        <taxon>Balneolota</taxon>
        <taxon>Balneolia</taxon>
        <taxon>Balneolales</taxon>
        <taxon>Balneolaceae</taxon>
        <taxon>Gracilimonas</taxon>
    </lineage>
</organism>
<evidence type="ECO:0000313" key="3">
    <source>
        <dbReference type="Proteomes" id="UP000317557"/>
    </source>
</evidence>
<dbReference type="PANTHER" id="PTHR39664:SF2">
    <property type="entry name" value="NUCLEIC ACID-BINDING PROTEIN, CONTAINING PIN DOMAIN-RELATED"/>
    <property type="match status" value="1"/>
</dbReference>
<dbReference type="Gene3D" id="3.40.50.1010">
    <property type="entry name" value="5'-nuclease"/>
    <property type="match status" value="1"/>
</dbReference>
<dbReference type="AlphaFoldDB" id="A0A521BAU2"/>
<proteinExistence type="predicted"/>
<keyword evidence="3" id="KW-1185">Reference proteome</keyword>
<dbReference type="PANTHER" id="PTHR39664">
    <property type="match status" value="1"/>
</dbReference>
<reference evidence="2 3" key="1">
    <citation type="submission" date="2017-05" db="EMBL/GenBank/DDBJ databases">
        <authorList>
            <person name="Varghese N."/>
            <person name="Submissions S."/>
        </authorList>
    </citation>
    <scope>NUCLEOTIDE SEQUENCE [LARGE SCALE GENOMIC DNA]</scope>
    <source>
        <strain evidence="2 3">DSM 21985</strain>
    </source>
</reference>
<dbReference type="Pfam" id="PF01850">
    <property type="entry name" value="PIN"/>
    <property type="match status" value="1"/>
</dbReference>
<evidence type="ECO:0000259" key="1">
    <source>
        <dbReference type="Pfam" id="PF01850"/>
    </source>
</evidence>
<dbReference type="InterPro" id="IPR002716">
    <property type="entry name" value="PIN_dom"/>
</dbReference>
<evidence type="ECO:0000313" key="2">
    <source>
        <dbReference type="EMBL" id="SMO44195.1"/>
    </source>
</evidence>
<protein>
    <submittedName>
        <fullName evidence="2">Predicted nucleic-acid-binding protein, contains PIN domain</fullName>
    </submittedName>
</protein>
<feature type="domain" description="PIN" evidence="1">
    <location>
        <begin position="3"/>
        <end position="117"/>
    </location>
</feature>
<sequence length="123" mass="14464">MEIVDANIILRYLLKDHEKFYTKSQQIIEKNEVHIPAEVVAEIVYVLEKVYKVPKIKISEALLELFTYTNISTPDTPVLIESLKIYKTENIDFVDAILVSYNWVNNHVVYTFDKKVRTLCDQR</sequence>
<gene>
    <name evidence="2" type="ORF">SAMN06265219_102139</name>
</gene>
<accession>A0A521BAU2</accession>
<name>A0A521BAU2_9BACT</name>
<dbReference type="InterPro" id="IPR029060">
    <property type="entry name" value="PIN-like_dom_sf"/>
</dbReference>
<dbReference type="OrthoDB" id="9789052at2"/>
<dbReference type="EMBL" id="FXTP01000002">
    <property type="protein sequence ID" value="SMO44195.1"/>
    <property type="molecule type" value="Genomic_DNA"/>
</dbReference>